<dbReference type="InterPro" id="IPR050357">
    <property type="entry name" value="Arrestin_domain-protein"/>
</dbReference>
<feature type="region of interest" description="Disordered" evidence="1">
    <location>
        <begin position="169"/>
        <end position="202"/>
    </location>
</feature>
<feature type="compositionally biased region" description="Low complexity" evidence="1">
    <location>
        <begin position="25"/>
        <end position="46"/>
    </location>
</feature>
<evidence type="ECO:0000313" key="4">
    <source>
        <dbReference type="EMBL" id="KAF9332179.1"/>
    </source>
</evidence>
<feature type="compositionally biased region" description="Polar residues" evidence="1">
    <location>
        <begin position="1"/>
        <end position="16"/>
    </location>
</feature>
<evidence type="ECO:0000259" key="3">
    <source>
        <dbReference type="Pfam" id="PF02752"/>
    </source>
</evidence>
<dbReference type="AlphaFoldDB" id="A0A9P5SPL6"/>
<feature type="compositionally biased region" description="Basic residues" evidence="1">
    <location>
        <begin position="615"/>
        <end position="641"/>
    </location>
</feature>
<feature type="compositionally biased region" description="Polar residues" evidence="1">
    <location>
        <begin position="593"/>
        <end position="611"/>
    </location>
</feature>
<dbReference type="EMBL" id="JAAAUY010000276">
    <property type="protein sequence ID" value="KAF9332179.1"/>
    <property type="molecule type" value="Genomic_DNA"/>
</dbReference>
<dbReference type="GO" id="GO:0005886">
    <property type="term" value="C:plasma membrane"/>
    <property type="evidence" value="ECO:0007669"/>
    <property type="project" value="TreeGrafter"/>
</dbReference>
<feature type="compositionally biased region" description="Basic residues" evidence="1">
    <location>
        <begin position="95"/>
        <end position="106"/>
    </location>
</feature>
<dbReference type="InterPro" id="IPR014752">
    <property type="entry name" value="Arrestin-like_C"/>
</dbReference>
<keyword evidence="5" id="KW-1185">Reference proteome</keyword>
<dbReference type="SUPFAM" id="SSF81296">
    <property type="entry name" value="E set domains"/>
    <property type="match status" value="1"/>
</dbReference>
<dbReference type="GO" id="GO:0070086">
    <property type="term" value="P:ubiquitin-dependent endocytosis"/>
    <property type="evidence" value="ECO:0007669"/>
    <property type="project" value="TreeGrafter"/>
</dbReference>
<dbReference type="Pfam" id="PF00339">
    <property type="entry name" value="Arrestin_N"/>
    <property type="match status" value="1"/>
</dbReference>
<dbReference type="InterPro" id="IPR011022">
    <property type="entry name" value="Arrestin_C-like"/>
</dbReference>
<name>A0A9P5SPL6_9FUNG</name>
<evidence type="ECO:0000313" key="5">
    <source>
        <dbReference type="Proteomes" id="UP000696485"/>
    </source>
</evidence>
<feature type="compositionally biased region" description="Low complexity" evidence="1">
    <location>
        <begin position="669"/>
        <end position="683"/>
    </location>
</feature>
<reference evidence="4" key="1">
    <citation type="journal article" date="2020" name="Fungal Divers.">
        <title>Resolving the Mortierellaceae phylogeny through synthesis of multi-gene phylogenetics and phylogenomics.</title>
        <authorList>
            <person name="Vandepol N."/>
            <person name="Liber J."/>
            <person name="Desiro A."/>
            <person name="Na H."/>
            <person name="Kennedy M."/>
            <person name="Barry K."/>
            <person name="Grigoriev I.V."/>
            <person name="Miller A.N."/>
            <person name="O'Donnell K."/>
            <person name="Stajich J.E."/>
            <person name="Bonito G."/>
        </authorList>
    </citation>
    <scope>NUCLEOTIDE SEQUENCE</scope>
    <source>
        <strain evidence="4">NVP1</strain>
    </source>
</reference>
<evidence type="ECO:0008006" key="6">
    <source>
        <dbReference type="Google" id="ProtNLM"/>
    </source>
</evidence>
<proteinExistence type="predicted"/>
<dbReference type="InterPro" id="IPR014756">
    <property type="entry name" value="Ig_E-set"/>
</dbReference>
<evidence type="ECO:0000256" key="1">
    <source>
        <dbReference type="SAM" id="MobiDB-lite"/>
    </source>
</evidence>
<feature type="region of interest" description="Disordered" evidence="1">
    <location>
        <begin position="1"/>
        <end position="131"/>
    </location>
</feature>
<feature type="compositionally biased region" description="Low complexity" evidence="1">
    <location>
        <begin position="169"/>
        <end position="185"/>
    </location>
</feature>
<feature type="domain" description="Arrestin C-terminal-like" evidence="3">
    <location>
        <begin position="367"/>
        <end position="489"/>
    </location>
</feature>
<feature type="compositionally biased region" description="Polar residues" evidence="1">
    <location>
        <begin position="530"/>
        <end position="542"/>
    </location>
</feature>
<sequence length="696" mass="76184">MDHPPTYTQSNNNSAHGSPLVAPSPVQGATPGTPGTPRTPGTPVVPELILPPALPLQPHGSTPAPSDDHPDMVSHPSQILLEDEDDQAYEDRQRASRGRARYHHSHSQGGSPFSSRPNSPSPPPPLTTASTFLNNHSLANSVSTSPSSYSAEGPSTSALQHALSFFGHHSTQSSIHSSPSGSTTGNSHAHTHTDQYPSSANSSKTLRIELSNPEVVLQTGQSTRMEGILYVNLHKTTKVKTLTLEFSGRSSVTWVDDNAYSPATRHTTAPHIEHTWALIPHQHKQPPTILPAGQHTYPFVLDLPHSLPETLTTTHGKVAYRLTATLTKPGLTFHSSTVTLPVPILRKNPTQPARSFQRGGRAVSAPEDKIRYKISLPQIRVPHSTKIPLQVSITTPNPRTSVTVLQVGLWERVVYRADGRKRVDMRLVKIQKSEGWPHEDRHGQPSNESVTWNKVLLFDMPPMGSELHHCNPSADNGLMKVTHLLRFSILGTDGLKRFRVENEIDMKVLAFEDEYYPEEGEDPDEDPTNELPSYLTSFTTPRVSFDSERDMDPVDDDLLRGLLARIHLPTYAESEEDANSRNPSRDVSRDVSRNPSRAQSRSTSPERSASAGSIPHHHHHQLGHHLHQPHYHYHHHHHHHGSPLGSIPSSPLATASIVPGYDDGDDADVSAAPSPVLAPAALPRPNSGSRSSSQTS</sequence>
<comment type="caution">
    <text evidence="4">The sequence shown here is derived from an EMBL/GenBank/DDBJ whole genome shotgun (WGS) entry which is preliminary data.</text>
</comment>
<feature type="domain" description="Arrestin-like N-terminal" evidence="2">
    <location>
        <begin position="207"/>
        <end position="330"/>
    </location>
</feature>
<dbReference type="Gene3D" id="2.60.40.640">
    <property type="match status" value="1"/>
</dbReference>
<dbReference type="Proteomes" id="UP000696485">
    <property type="component" value="Unassembled WGS sequence"/>
</dbReference>
<feature type="region of interest" description="Disordered" evidence="1">
    <location>
        <begin position="515"/>
        <end position="550"/>
    </location>
</feature>
<feature type="compositionally biased region" description="Low complexity" evidence="1">
    <location>
        <begin position="642"/>
        <end position="652"/>
    </location>
</feature>
<dbReference type="GO" id="GO:0005829">
    <property type="term" value="C:cytosol"/>
    <property type="evidence" value="ECO:0007669"/>
    <property type="project" value="TreeGrafter"/>
</dbReference>
<dbReference type="InterPro" id="IPR011021">
    <property type="entry name" value="Arrestin-like_N"/>
</dbReference>
<dbReference type="PANTHER" id="PTHR11188">
    <property type="entry name" value="ARRESTIN DOMAIN CONTAINING PROTEIN"/>
    <property type="match status" value="1"/>
</dbReference>
<feature type="region of interest" description="Disordered" evidence="1">
    <location>
        <begin position="572"/>
        <end position="696"/>
    </location>
</feature>
<accession>A0A9P5SPL6</accession>
<protein>
    <recommendedName>
        <fullName evidence="6">Arrestin C-terminal-like domain-containing protein</fullName>
    </recommendedName>
</protein>
<organism evidence="4 5">
    <name type="scientific">Podila minutissima</name>
    <dbReference type="NCBI Taxonomy" id="64525"/>
    <lineage>
        <taxon>Eukaryota</taxon>
        <taxon>Fungi</taxon>
        <taxon>Fungi incertae sedis</taxon>
        <taxon>Mucoromycota</taxon>
        <taxon>Mortierellomycotina</taxon>
        <taxon>Mortierellomycetes</taxon>
        <taxon>Mortierellales</taxon>
        <taxon>Mortierellaceae</taxon>
        <taxon>Podila</taxon>
    </lineage>
</organism>
<dbReference type="GO" id="GO:0030674">
    <property type="term" value="F:protein-macromolecule adaptor activity"/>
    <property type="evidence" value="ECO:0007669"/>
    <property type="project" value="TreeGrafter"/>
</dbReference>
<dbReference type="GO" id="GO:0031625">
    <property type="term" value="F:ubiquitin protein ligase binding"/>
    <property type="evidence" value="ECO:0007669"/>
    <property type="project" value="TreeGrafter"/>
</dbReference>
<dbReference type="Pfam" id="PF02752">
    <property type="entry name" value="Arrestin_C"/>
    <property type="match status" value="1"/>
</dbReference>
<feature type="compositionally biased region" description="Basic and acidic residues" evidence="1">
    <location>
        <begin position="583"/>
        <end position="592"/>
    </location>
</feature>
<evidence type="ECO:0000259" key="2">
    <source>
        <dbReference type="Pfam" id="PF00339"/>
    </source>
</evidence>
<feature type="compositionally biased region" description="Acidic residues" evidence="1">
    <location>
        <begin position="515"/>
        <end position="528"/>
    </location>
</feature>
<dbReference type="PANTHER" id="PTHR11188:SF17">
    <property type="entry name" value="FI21816P1"/>
    <property type="match status" value="1"/>
</dbReference>
<gene>
    <name evidence="4" type="ORF">BG006_004944</name>
</gene>
<feature type="compositionally biased region" description="Polar residues" evidence="1">
    <location>
        <begin position="686"/>
        <end position="696"/>
    </location>
</feature>